<keyword evidence="10" id="KW-0645">Protease</keyword>
<keyword evidence="2" id="KW-1003">Cell membrane</keyword>
<sequence length="381" mass="41900">MLPIKDNNPTTLTPWVTWGLIAVNIVVFVMTLTLGQRGIIRANIEFGAIPAVLFGHVELPPEFAAFPPGFEFLTIFTAMFMHGGWMHVGGNMLYLWVFGNNVEDAMGHWRFLFFYLLCGVAAALGHALADTTSQIPMIGASGALAGVLGAYFLLFPKARVLVWFFWVLIFYVPAVVVLGFWIGMQVINLSTGVNDGVAWAAHVAGFAAGLILIPLFKYRHIPLWQGGPKQQPVFGVYRPGRHRAGANSNGNGPEFRFDTPPWAAAYEREKAERRNARRGFGKGPHTANRGDNGYTSGNQEPWTWQPGNVIYGEDQSDNNGHFNANNTNPQSRPRHPRPWGATPHIDADKHDASSPPQAATPKRHGIGVPGVSRPTNQRDDD</sequence>
<keyword evidence="3" id="KW-0997">Cell inner membrane</keyword>
<evidence type="ECO:0000256" key="1">
    <source>
        <dbReference type="ARBA" id="ARBA00004141"/>
    </source>
</evidence>
<dbReference type="SUPFAM" id="SSF144091">
    <property type="entry name" value="Rhomboid-like"/>
    <property type="match status" value="1"/>
</dbReference>
<keyword evidence="4 8" id="KW-0812">Transmembrane</keyword>
<feature type="region of interest" description="Disordered" evidence="7">
    <location>
        <begin position="237"/>
        <end position="381"/>
    </location>
</feature>
<feature type="transmembrane region" description="Helical" evidence="8">
    <location>
        <begin position="161"/>
        <end position="184"/>
    </location>
</feature>
<dbReference type="Proteomes" id="UP000233597">
    <property type="component" value="Unassembled WGS sequence"/>
</dbReference>
<evidence type="ECO:0000256" key="8">
    <source>
        <dbReference type="SAM" id="Phobius"/>
    </source>
</evidence>
<evidence type="ECO:0000256" key="7">
    <source>
        <dbReference type="SAM" id="MobiDB-lite"/>
    </source>
</evidence>
<feature type="domain" description="Peptidase S54 rhomboid" evidence="9">
    <location>
        <begin position="71"/>
        <end position="216"/>
    </location>
</feature>
<feature type="transmembrane region" description="Helical" evidence="8">
    <location>
        <begin position="109"/>
        <end position="129"/>
    </location>
</feature>
<reference evidence="10 11" key="1">
    <citation type="submission" date="2017-09" db="EMBL/GenBank/DDBJ databases">
        <title>Biodiversity and function of Thalassospira species in the particle-attached aromatic-hydrocarbon-degrading consortia from the surface seawater of the South China Sea.</title>
        <authorList>
            <person name="Dong C."/>
            <person name="Liu R."/>
            <person name="Shao Z."/>
        </authorList>
    </citation>
    <scope>NUCLEOTIDE SEQUENCE [LARGE SCALE GENOMIC DNA]</scope>
    <source>
        <strain evidence="10 11">CSC1P2</strain>
    </source>
</reference>
<evidence type="ECO:0000256" key="4">
    <source>
        <dbReference type="ARBA" id="ARBA00022692"/>
    </source>
</evidence>
<dbReference type="PANTHER" id="PTHR43066">
    <property type="entry name" value="RHOMBOID-RELATED PROTEIN"/>
    <property type="match status" value="1"/>
</dbReference>
<dbReference type="GO" id="GO:0006508">
    <property type="term" value="P:proteolysis"/>
    <property type="evidence" value="ECO:0007669"/>
    <property type="project" value="UniProtKB-KW"/>
</dbReference>
<dbReference type="Gene3D" id="1.20.1540.10">
    <property type="entry name" value="Rhomboid-like"/>
    <property type="match status" value="1"/>
</dbReference>
<organism evidence="10 11">
    <name type="scientific">Thalassospira marina</name>
    <dbReference type="NCBI Taxonomy" id="2048283"/>
    <lineage>
        <taxon>Bacteria</taxon>
        <taxon>Pseudomonadati</taxon>
        <taxon>Pseudomonadota</taxon>
        <taxon>Alphaproteobacteria</taxon>
        <taxon>Rhodospirillales</taxon>
        <taxon>Thalassospiraceae</taxon>
        <taxon>Thalassospira</taxon>
    </lineage>
</organism>
<dbReference type="InterPro" id="IPR035952">
    <property type="entry name" value="Rhomboid-like_sf"/>
</dbReference>
<comment type="subcellular location">
    <subcellularLocation>
        <location evidence="1">Membrane</location>
        <topology evidence="1">Multi-pass membrane protein</topology>
    </subcellularLocation>
</comment>
<feature type="transmembrane region" description="Helical" evidence="8">
    <location>
        <begin position="72"/>
        <end position="97"/>
    </location>
</feature>
<keyword evidence="5 8" id="KW-1133">Transmembrane helix</keyword>
<evidence type="ECO:0000313" key="10">
    <source>
        <dbReference type="EMBL" id="PKR55098.1"/>
    </source>
</evidence>
<feature type="compositionally biased region" description="Polar residues" evidence="7">
    <location>
        <begin position="293"/>
        <end position="306"/>
    </location>
</feature>
<feature type="transmembrane region" description="Helical" evidence="8">
    <location>
        <begin position="196"/>
        <end position="216"/>
    </location>
</feature>
<accession>A0A2N3KX44</accession>
<dbReference type="FunFam" id="1.20.1540.10:FF:000027">
    <property type="entry name" value="Rhomboid family intramembrane serine protease"/>
    <property type="match status" value="1"/>
</dbReference>
<dbReference type="AlphaFoldDB" id="A0A2N3KX44"/>
<evidence type="ECO:0000256" key="5">
    <source>
        <dbReference type="ARBA" id="ARBA00022989"/>
    </source>
</evidence>
<evidence type="ECO:0000256" key="3">
    <source>
        <dbReference type="ARBA" id="ARBA00022519"/>
    </source>
</evidence>
<feature type="transmembrane region" description="Helical" evidence="8">
    <location>
        <begin position="46"/>
        <end position="66"/>
    </location>
</feature>
<dbReference type="PANTHER" id="PTHR43066:SF26">
    <property type="entry name" value="RHOMBOID PROTEASE GLPG"/>
    <property type="match status" value="1"/>
</dbReference>
<evidence type="ECO:0000313" key="11">
    <source>
        <dbReference type="Proteomes" id="UP000233597"/>
    </source>
</evidence>
<feature type="transmembrane region" description="Helical" evidence="8">
    <location>
        <begin position="15"/>
        <end position="34"/>
    </location>
</feature>
<comment type="caution">
    <text evidence="10">The sequence shown here is derived from an EMBL/GenBank/DDBJ whole genome shotgun (WGS) entry which is preliminary data.</text>
</comment>
<keyword evidence="10" id="KW-0378">Hydrolase</keyword>
<proteinExistence type="predicted"/>
<feature type="transmembrane region" description="Helical" evidence="8">
    <location>
        <begin position="135"/>
        <end position="154"/>
    </location>
</feature>
<keyword evidence="6 8" id="KW-0472">Membrane</keyword>
<protein>
    <submittedName>
        <fullName evidence="10">Rhomboid family intramembrane serine protease</fullName>
    </submittedName>
</protein>
<evidence type="ECO:0000256" key="6">
    <source>
        <dbReference type="ARBA" id="ARBA00023136"/>
    </source>
</evidence>
<dbReference type="Pfam" id="PF01694">
    <property type="entry name" value="Rhomboid"/>
    <property type="match status" value="1"/>
</dbReference>
<dbReference type="EMBL" id="NWTK01000003">
    <property type="protein sequence ID" value="PKR55098.1"/>
    <property type="molecule type" value="Genomic_DNA"/>
</dbReference>
<evidence type="ECO:0000259" key="9">
    <source>
        <dbReference type="Pfam" id="PF01694"/>
    </source>
</evidence>
<dbReference type="GO" id="GO:0004252">
    <property type="term" value="F:serine-type endopeptidase activity"/>
    <property type="evidence" value="ECO:0007669"/>
    <property type="project" value="InterPro"/>
</dbReference>
<evidence type="ECO:0000256" key="2">
    <source>
        <dbReference type="ARBA" id="ARBA00022475"/>
    </source>
</evidence>
<gene>
    <name evidence="10" type="ORF">COO20_06855</name>
</gene>
<dbReference type="GO" id="GO:0016020">
    <property type="term" value="C:membrane"/>
    <property type="evidence" value="ECO:0007669"/>
    <property type="project" value="UniProtKB-SubCell"/>
</dbReference>
<dbReference type="RefSeq" id="WP_101264941.1">
    <property type="nucleotide sequence ID" value="NZ_NWTK01000003.1"/>
</dbReference>
<feature type="compositionally biased region" description="Polar residues" evidence="7">
    <location>
        <begin position="317"/>
        <end position="331"/>
    </location>
</feature>
<name>A0A2N3KX44_9PROT</name>
<dbReference type="OrthoDB" id="9813074at2"/>
<dbReference type="InterPro" id="IPR022764">
    <property type="entry name" value="Peptidase_S54_rhomboid_dom"/>
</dbReference>